<comment type="caution">
    <text evidence="4">The sequence shown here is derived from an EMBL/GenBank/DDBJ whole genome shotgun (WGS) entry which is preliminary data.</text>
</comment>
<feature type="region of interest" description="Disordered" evidence="3">
    <location>
        <begin position="70"/>
        <end position="97"/>
    </location>
</feature>
<dbReference type="SUPFAM" id="SSF110710">
    <property type="entry name" value="TTHA0583/YokD-like"/>
    <property type="match status" value="1"/>
</dbReference>
<evidence type="ECO:0000313" key="4">
    <source>
        <dbReference type="EMBL" id="MQX38198.1"/>
    </source>
</evidence>
<accession>A0A7X2D4R4</accession>
<dbReference type="GO" id="GO:0046353">
    <property type="term" value="F:aminoglycoside 3-N-acetyltransferase activity"/>
    <property type="evidence" value="ECO:0007669"/>
    <property type="project" value="UniProtKB-EC"/>
</dbReference>
<dbReference type="InterPro" id="IPR028345">
    <property type="entry name" value="Antibiotic_NAT-like"/>
</dbReference>
<dbReference type="Pfam" id="PF02522">
    <property type="entry name" value="Antibiotic_NAT"/>
    <property type="match status" value="1"/>
</dbReference>
<name>A0A7X2D4R4_9PROT</name>
<dbReference type="GO" id="GO:0046677">
    <property type="term" value="P:response to antibiotic"/>
    <property type="evidence" value="ECO:0007669"/>
    <property type="project" value="UniProtKB-KW"/>
</dbReference>
<evidence type="ECO:0000256" key="1">
    <source>
        <dbReference type="ARBA" id="ARBA00012882"/>
    </source>
</evidence>
<comment type="similarity">
    <text evidence="2">Belongs to the antibiotic N-acetyltransferase family.</text>
</comment>
<evidence type="ECO:0000256" key="2">
    <source>
        <dbReference type="RuleBase" id="RU365031"/>
    </source>
</evidence>
<keyword evidence="2" id="KW-0808">Transferase</keyword>
<keyword evidence="5" id="KW-1185">Reference proteome</keyword>
<protein>
    <recommendedName>
        <fullName evidence="1 2">Aminoglycoside N(3)-acetyltransferase</fullName>
        <ecNumber evidence="2">2.3.1.-</ecNumber>
    </recommendedName>
</protein>
<dbReference type="AlphaFoldDB" id="A0A7X2D4R4"/>
<dbReference type="InterPro" id="IPR003679">
    <property type="entry name" value="Amioglycoside_AcTrfase"/>
</dbReference>
<dbReference type="EMBL" id="WIVE01000078">
    <property type="protein sequence ID" value="MQX38198.1"/>
    <property type="molecule type" value="Genomic_DNA"/>
</dbReference>
<organism evidence="4 5">
    <name type="scientific">Roseospira navarrensis</name>
    <dbReference type="NCBI Taxonomy" id="140058"/>
    <lineage>
        <taxon>Bacteria</taxon>
        <taxon>Pseudomonadati</taxon>
        <taxon>Pseudomonadota</taxon>
        <taxon>Alphaproteobacteria</taxon>
        <taxon>Rhodospirillales</taxon>
        <taxon>Rhodospirillaceae</taxon>
        <taxon>Roseospira</taxon>
    </lineage>
</organism>
<keyword evidence="2" id="KW-0012">Acyltransferase</keyword>
<dbReference type="EC" id="2.3.1.-" evidence="2"/>
<dbReference type="Proteomes" id="UP000434582">
    <property type="component" value="Unassembled WGS sequence"/>
</dbReference>
<reference evidence="4 5" key="1">
    <citation type="submission" date="2019-10" db="EMBL/GenBank/DDBJ databases">
        <title>Draft whole-genome sequence of the purple nonsulfur photosynthetic bacterium Roseospira navarrensis DSM 15114.</title>
        <authorList>
            <person name="Kyndt J.A."/>
            <person name="Meyer T.E."/>
        </authorList>
    </citation>
    <scope>NUCLEOTIDE SEQUENCE [LARGE SCALE GENOMIC DNA]</scope>
    <source>
        <strain evidence="4 5">DSM 15114</strain>
    </source>
</reference>
<evidence type="ECO:0000313" key="5">
    <source>
        <dbReference type="Proteomes" id="UP000434582"/>
    </source>
</evidence>
<proteinExistence type="inferred from homology"/>
<gene>
    <name evidence="4" type="ORF">GHC57_16910</name>
</gene>
<dbReference type="OrthoDB" id="323926at2"/>
<keyword evidence="2" id="KW-0046">Antibiotic resistance</keyword>
<evidence type="ECO:0000256" key="3">
    <source>
        <dbReference type="SAM" id="MobiDB-lite"/>
    </source>
</evidence>
<sequence>MTSYHFRVSSRVSEARRGISRSLLRPSGPCRHVNLSPLPCAPSAFPWPTGPVMMRVGRPRAGAEARADTVMSPCERGRESRVMQESTPTGGETGADDPVRALAARLRPLLRAPGTLYWVSVDFMTLLRETGWPPREADALADRLLHALLAEAGPDGTVLVSAFNFTFPRTGVFDARTTPVQTGAFGSMLLQRYPAQRTMNPFYSFLAFGARAPEVLANRFPHSTGPDSILEWVVDQDTRLIAIGHHYVKALSTVHQAETVAGVPYRYIKTFQGRLIGPEETREGAFTFLVRDLDTCDFSSVTLAGDAHMRAAGLVDVLAVPGRRGPLLVHGLSLAAAHDVMVRDLRSDQPRVVDYLGPNRPDPGVITSRVADRLYQEEARSLGTGSG</sequence>
<comment type="catalytic activity">
    <reaction evidence="2">
        <text>a 2-deoxystreptamine antibiotic + acetyl-CoA = an N(3)-acetyl-2-deoxystreptamine antibiotic + CoA + H(+)</text>
        <dbReference type="Rhea" id="RHEA:12665"/>
        <dbReference type="ChEBI" id="CHEBI:15378"/>
        <dbReference type="ChEBI" id="CHEBI:57287"/>
        <dbReference type="ChEBI" id="CHEBI:57288"/>
        <dbReference type="ChEBI" id="CHEBI:57921"/>
        <dbReference type="ChEBI" id="CHEBI:77452"/>
        <dbReference type="EC" id="2.3.1.81"/>
    </reaction>
</comment>